<reference evidence="2 3" key="1">
    <citation type="journal article" date="2020" name="Nature">
        <title>Bacterial chemolithoautotrophy via manganese oxidation.</title>
        <authorList>
            <person name="Yu H."/>
            <person name="Leadbetter J.R."/>
        </authorList>
    </citation>
    <scope>NUCLEOTIDE SEQUENCE [LARGE SCALE GENOMIC DNA]</scope>
    <source>
        <strain evidence="2 3">Mn-1</strain>
    </source>
</reference>
<dbReference type="InterPro" id="IPR014121">
    <property type="entry name" value="TraN_Ftype"/>
</dbReference>
<accession>A0A7X6ICW6</accession>
<organism evidence="2 3">
    <name type="scientific">Candidatus Manganitrophus noduliformans</name>
    <dbReference type="NCBI Taxonomy" id="2606439"/>
    <lineage>
        <taxon>Bacteria</taxon>
        <taxon>Pseudomonadati</taxon>
        <taxon>Nitrospirota</taxon>
        <taxon>Nitrospiria</taxon>
        <taxon>Candidatus Troglogloeales</taxon>
        <taxon>Candidatus Manganitrophaceae</taxon>
        <taxon>Candidatus Manganitrophus</taxon>
    </lineage>
</organism>
<dbReference type="AlphaFoldDB" id="A0A7X6ICW6"/>
<dbReference type="Proteomes" id="UP000534783">
    <property type="component" value="Unassembled WGS sequence"/>
</dbReference>
<evidence type="ECO:0000313" key="2">
    <source>
        <dbReference type="EMBL" id="NKE72849.1"/>
    </source>
</evidence>
<feature type="region of interest" description="Disordered" evidence="1">
    <location>
        <begin position="583"/>
        <end position="633"/>
    </location>
</feature>
<name>A0A7X6ICW6_9BACT</name>
<evidence type="ECO:0000313" key="3">
    <source>
        <dbReference type="Proteomes" id="UP000534783"/>
    </source>
</evidence>
<evidence type="ECO:0008006" key="4">
    <source>
        <dbReference type="Google" id="ProtNLM"/>
    </source>
</evidence>
<feature type="compositionally biased region" description="Polar residues" evidence="1">
    <location>
        <begin position="73"/>
        <end position="83"/>
    </location>
</feature>
<protein>
    <recommendedName>
        <fullName evidence="4">Conjugal transfer mating pair stabilization protein TraN</fullName>
    </recommendedName>
</protein>
<dbReference type="Pfam" id="PF06986">
    <property type="entry name" value="F_T4SS_TraN"/>
    <property type="match status" value="1"/>
</dbReference>
<sequence>MVRRGLPQAMSRWIFLFTGLIVWTPALASAQMTFEEALQEGRSFGSTAPKGKDAANALITDGQSRGIPGLTPEAQSDAETQGSFFLDNPDQLTPQGENALSATESGRFLQESYNLRPRITIAPDDPIVTFSEGAASGESCITRRVCTNPVTETITTTQQIACTIEYAETGGQCSYPLPRPTTVQGNGSGSLCVDHHLYARIHRASATVYHLQLLDTGPRGDLHRNCGGSGSGGGIGDWHTIEILTLSASPTVMRLDVSASGRGCPSASVTISSPDQSVLVVTCGRGGAQLPSYTYTYRFDLPPPPLSPETVRAACSSFMNERCALINEQCTSASCTRSYVCIDPARQIDGCAAYRSQPSCTIHGGSCLLSNAYGQCFSRQESYACTTQTHQERCAEEGIETICPGSVEGIRCLDPNECADTASIPNTDLPLAASNIGALAAAEDDHTGDPVIIFTGSREFCRKTIASGVTRDCCALETLLLGCNSAEETLQAHRNAGQCVEVGTYCSRRVDLEFTTVCVERSTGFCCFSSKLTRIIQEQGRSQLGIGWGTPQAPDCRGLTVEELQRIDFERVDFSEYYADIMADPPDPDELAAQAQSSGALTPNPEGVPPPPLGISPDQVQRDLEQFFGTRAP</sequence>
<keyword evidence="3" id="KW-1185">Reference proteome</keyword>
<proteinExistence type="predicted"/>
<dbReference type="EMBL" id="VTOW01000004">
    <property type="protein sequence ID" value="NKE72849.1"/>
    <property type="molecule type" value="Genomic_DNA"/>
</dbReference>
<comment type="caution">
    <text evidence="2">The sequence shown here is derived from an EMBL/GenBank/DDBJ whole genome shotgun (WGS) entry which is preliminary data.</text>
</comment>
<gene>
    <name evidence="2" type="ORF">MNODULE_19030</name>
</gene>
<evidence type="ECO:0000256" key="1">
    <source>
        <dbReference type="SAM" id="MobiDB-lite"/>
    </source>
</evidence>
<feature type="region of interest" description="Disordered" evidence="1">
    <location>
        <begin position="62"/>
        <end position="88"/>
    </location>
</feature>